<evidence type="ECO:0000313" key="4">
    <source>
        <dbReference type="Proteomes" id="UP000017396"/>
    </source>
</evidence>
<keyword evidence="4" id="KW-1185">Reference proteome</keyword>
<reference evidence="3 4" key="1">
    <citation type="journal article" date="2013" name="PLoS ONE">
        <title>Cultivation and Complete Genome Sequencing of Gloeobacter kilaueensis sp. nov., from a Lava Cave in Kilauea Caldera, Hawai'i.</title>
        <authorList>
            <person name="Saw J.H."/>
            <person name="Schatz M."/>
            <person name="Brown M.V."/>
            <person name="Kunkel D.D."/>
            <person name="Foster J.S."/>
            <person name="Shick H."/>
            <person name="Christensen S."/>
            <person name="Hou S."/>
            <person name="Wan X."/>
            <person name="Donachie S.P."/>
        </authorList>
    </citation>
    <scope>NUCLEOTIDE SEQUENCE [LARGE SCALE GENOMIC DNA]</scope>
    <source>
        <strain evidence="4">JS</strain>
    </source>
</reference>
<dbReference type="HOGENOM" id="CLU_992947_0_0_3"/>
<feature type="transmembrane region" description="Helical" evidence="1">
    <location>
        <begin position="83"/>
        <end position="116"/>
    </location>
</feature>
<keyword evidence="1" id="KW-0812">Transmembrane</keyword>
<dbReference type="Proteomes" id="UP000017396">
    <property type="component" value="Chromosome"/>
</dbReference>
<feature type="domain" description="DUF7847" evidence="2">
    <location>
        <begin position="83"/>
        <end position="253"/>
    </location>
</feature>
<dbReference type="OrthoDB" id="426215at2"/>
<dbReference type="EMBL" id="CP003587">
    <property type="protein sequence ID" value="AGY59433.1"/>
    <property type="molecule type" value="Genomic_DNA"/>
</dbReference>
<evidence type="ECO:0000313" key="3">
    <source>
        <dbReference type="EMBL" id="AGY59433.1"/>
    </source>
</evidence>
<feature type="transmembrane region" description="Helical" evidence="1">
    <location>
        <begin position="128"/>
        <end position="152"/>
    </location>
</feature>
<keyword evidence="1" id="KW-0472">Membrane</keyword>
<feature type="transmembrane region" description="Helical" evidence="1">
    <location>
        <begin position="26"/>
        <end position="45"/>
    </location>
</feature>
<keyword evidence="1" id="KW-1133">Transmembrane helix</keyword>
<evidence type="ECO:0000259" key="2">
    <source>
        <dbReference type="Pfam" id="PF25231"/>
    </source>
</evidence>
<dbReference type="RefSeq" id="WP_023174705.1">
    <property type="nucleotide sequence ID" value="NC_022600.1"/>
</dbReference>
<dbReference type="InterPro" id="IPR057169">
    <property type="entry name" value="DUF7847"/>
</dbReference>
<evidence type="ECO:0000256" key="1">
    <source>
        <dbReference type="SAM" id="Phobius"/>
    </source>
</evidence>
<dbReference type="STRING" id="1183438.GKIL_3187"/>
<dbReference type="AlphaFoldDB" id="U5QKP7"/>
<accession>U5QKP7</accession>
<dbReference type="KEGG" id="glj:GKIL_3187"/>
<dbReference type="Pfam" id="PF25231">
    <property type="entry name" value="DUF7847"/>
    <property type="match status" value="1"/>
</dbReference>
<protein>
    <recommendedName>
        <fullName evidence="2">DUF7847 domain-containing protein</fullName>
    </recommendedName>
</protein>
<proteinExistence type="predicted"/>
<name>U5QKP7_GLOK1</name>
<feature type="transmembrane region" description="Helical" evidence="1">
    <location>
        <begin position="228"/>
        <end position="250"/>
    </location>
</feature>
<gene>
    <name evidence="3" type="ORF">GKIL_3187</name>
</gene>
<feature type="transmembrane region" description="Helical" evidence="1">
    <location>
        <begin position="188"/>
        <end position="216"/>
    </location>
</feature>
<organism evidence="3 4">
    <name type="scientific">Gloeobacter kilaueensis (strain ATCC BAA-2537 / CCAP 1431/1 / ULC 316 / JS1)</name>
    <dbReference type="NCBI Taxonomy" id="1183438"/>
    <lineage>
        <taxon>Bacteria</taxon>
        <taxon>Bacillati</taxon>
        <taxon>Cyanobacteriota</taxon>
        <taxon>Cyanophyceae</taxon>
        <taxon>Gloeobacterales</taxon>
        <taxon>Gloeobacteraceae</taxon>
        <taxon>Gloeobacter</taxon>
    </lineage>
</organism>
<sequence length="279" mass="30127">MLLQPLRTGDIVSAAVQLYRQNFKTFLPIALVASLWLLVPVYGWAQYGAKMGLLCRLAYDQLNGSGESEKEAAAFTEGRRWSYLLAGFLCLIILGGTYFVVIVIAIALSVGAALVLGASSAIPADRTVAAQVFALLFSLVLLALFVPFFWLFTRLFITDAPLAIEADLGGSEALQRSWNLSGGGVLRIQLAALIAFLVTLPLSLPFQLLIAFLRTVALIKVSDGEGGAAVFAVFNLIVTVALTILFTPFWQALKAVLYQDLRARREGADLTLSSEPVKL</sequence>
<dbReference type="eggNOG" id="COG1714">
    <property type="taxonomic scope" value="Bacteria"/>
</dbReference>